<dbReference type="EMBL" id="AAYA01000010">
    <property type="protein sequence ID" value="EBA07326.1"/>
    <property type="molecule type" value="Genomic_DNA"/>
</dbReference>
<keyword evidence="11" id="KW-1185">Reference proteome</keyword>
<dbReference type="InterPro" id="IPR003726">
    <property type="entry name" value="HCY_dom"/>
</dbReference>
<evidence type="ECO:0000259" key="9">
    <source>
        <dbReference type="PROSITE" id="PS50970"/>
    </source>
</evidence>
<evidence type="ECO:0000313" key="10">
    <source>
        <dbReference type="EMBL" id="EBA07326.1"/>
    </source>
</evidence>
<dbReference type="GO" id="GO:0005829">
    <property type="term" value="C:cytosol"/>
    <property type="evidence" value="ECO:0007669"/>
    <property type="project" value="TreeGrafter"/>
</dbReference>
<dbReference type="GO" id="GO:0046872">
    <property type="term" value="F:metal ion binding"/>
    <property type="evidence" value="ECO:0007669"/>
    <property type="project" value="UniProtKB-KW"/>
</dbReference>
<dbReference type="GO" id="GO:0050667">
    <property type="term" value="P:homocysteine metabolic process"/>
    <property type="evidence" value="ECO:0007669"/>
    <property type="project" value="TreeGrafter"/>
</dbReference>
<reference evidence="10 11" key="1">
    <citation type="submission" date="2006-06" db="EMBL/GenBank/DDBJ databases">
        <authorList>
            <person name="Moran M.A."/>
            <person name="Ferriera S."/>
            <person name="Johnson J."/>
            <person name="Kravitz S."/>
            <person name="Beeson K."/>
            <person name="Sutton G."/>
            <person name="Rogers Y.-H."/>
            <person name="Friedman R."/>
            <person name="Frazier M."/>
            <person name="Venter J.C."/>
        </authorList>
    </citation>
    <scope>NUCLEOTIDE SEQUENCE [LARGE SCALE GENOMIC DNA]</scope>
    <source>
        <strain evidence="10 11">E-37</strain>
    </source>
</reference>
<comment type="cofactor">
    <cofactor evidence="7">
        <name>Zn(2+)</name>
        <dbReference type="ChEBI" id="CHEBI:29105"/>
    </cofactor>
</comment>
<dbReference type="NCBIfam" id="NF005718">
    <property type="entry name" value="PRK07534.1"/>
    <property type="match status" value="1"/>
</dbReference>
<name>A3K6H6_SAGS3</name>
<evidence type="ECO:0000256" key="2">
    <source>
        <dbReference type="ARBA" id="ARBA00022603"/>
    </source>
</evidence>
<dbReference type="eggNOG" id="COG0646">
    <property type="taxonomic scope" value="Bacteria"/>
</dbReference>
<dbReference type="Proteomes" id="UP000005713">
    <property type="component" value="Unassembled WGS sequence"/>
</dbReference>
<dbReference type="GO" id="GO:0008705">
    <property type="term" value="F:methionine synthase activity"/>
    <property type="evidence" value="ECO:0007669"/>
    <property type="project" value="TreeGrafter"/>
</dbReference>
<dbReference type="Pfam" id="PF02574">
    <property type="entry name" value="S-methyl_trans"/>
    <property type="match status" value="1"/>
</dbReference>
<keyword evidence="6" id="KW-0170">Cobalt</keyword>
<evidence type="ECO:0000256" key="8">
    <source>
        <dbReference type="SAM" id="MobiDB-lite"/>
    </source>
</evidence>
<organism evidence="10 11">
    <name type="scientific">Sagittula stellata (strain ATCC 700073 / DSM 11524 / E-37)</name>
    <dbReference type="NCBI Taxonomy" id="388399"/>
    <lineage>
        <taxon>Bacteria</taxon>
        <taxon>Pseudomonadati</taxon>
        <taxon>Pseudomonadota</taxon>
        <taxon>Alphaproteobacteria</taxon>
        <taxon>Rhodobacterales</taxon>
        <taxon>Roseobacteraceae</taxon>
        <taxon>Sagittula</taxon>
    </lineage>
</organism>
<evidence type="ECO:0000313" key="11">
    <source>
        <dbReference type="Proteomes" id="UP000005713"/>
    </source>
</evidence>
<dbReference type="GO" id="GO:0046653">
    <property type="term" value="P:tetrahydrofolate metabolic process"/>
    <property type="evidence" value="ECO:0007669"/>
    <property type="project" value="TreeGrafter"/>
</dbReference>
<feature type="binding site" evidence="7">
    <location>
        <position position="237"/>
    </location>
    <ligand>
        <name>Zn(2+)</name>
        <dbReference type="ChEBI" id="CHEBI:29105"/>
    </ligand>
</feature>
<keyword evidence="3 7" id="KW-0808">Transferase</keyword>
<comment type="caution">
    <text evidence="10">The sequence shown here is derived from an EMBL/GenBank/DDBJ whole genome shotgun (WGS) entry which is preliminary data.</text>
</comment>
<feature type="domain" description="Hcy-binding" evidence="9">
    <location>
        <begin position="28"/>
        <end position="318"/>
    </location>
</feature>
<protein>
    <submittedName>
        <fullName evidence="10">Methionine synthase I</fullName>
    </submittedName>
</protein>
<feature type="region of interest" description="Disordered" evidence="8">
    <location>
        <begin position="334"/>
        <end position="363"/>
    </location>
</feature>
<keyword evidence="7" id="KW-0862">Zinc</keyword>
<dbReference type="PROSITE" id="PS50970">
    <property type="entry name" value="HCY"/>
    <property type="match status" value="1"/>
</dbReference>
<keyword evidence="4" id="KW-0949">S-adenosyl-L-methionine</keyword>
<comment type="similarity">
    <text evidence="1">Belongs to the vitamin-B12 dependent methionine synthase family.</text>
</comment>
<evidence type="ECO:0000256" key="3">
    <source>
        <dbReference type="ARBA" id="ARBA00022679"/>
    </source>
</evidence>
<accession>A3K6H6</accession>
<dbReference type="InterPro" id="IPR050554">
    <property type="entry name" value="Met_Synthase/Corrinoid"/>
</dbReference>
<dbReference type="Gene3D" id="3.20.20.330">
    <property type="entry name" value="Homocysteine-binding-like domain"/>
    <property type="match status" value="1"/>
</dbReference>
<evidence type="ECO:0000256" key="7">
    <source>
        <dbReference type="PROSITE-ProRule" id="PRU00333"/>
    </source>
</evidence>
<dbReference type="PANTHER" id="PTHR45833:SF1">
    <property type="entry name" value="METHIONINE SYNTHASE"/>
    <property type="match status" value="1"/>
</dbReference>
<dbReference type="PANTHER" id="PTHR45833">
    <property type="entry name" value="METHIONINE SYNTHASE"/>
    <property type="match status" value="1"/>
</dbReference>
<evidence type="ECO:0000256" key="1">
    <source>
        <dbReference type="ARBA" id="ARBA00010398"/>
    </source>
</evidence>
<gene>
    <name evidence="10" type="ORF">SSE37_06804</name>
</gene>
<dbReference type="SUPFAM" id="SSF82282">
    <property type="entry name" value="Homocysteine S-methyltransferase"/>
    <property type="match status" value="1"/>
</dbReference>
<keyword evidence="2 7" id="KW-0489">Methyltransferase</keyword>
<dbReference type="GO" id="GO:0032259">
    <property type="term" value="P:methylation"/>
    <property type="evidence" value="ECO:0007669"/>
    <property type="project" value="UniProtKB-KW"/>
</dbReference>
<evidence type="ECO:0000256" key="4">
    <source>
        <dbReference type="ARBA" id="ARBA00022691"/>
    </source>
</evidence>
<evidence type="ECO:0000256" key="5">
    <source>
        <dbReference type="ARBA" id="ARBA00022723"/>
    </source>
</evidence>
<sequence length="363" mass="38444">MMQIMSLRHGYNYETRDAISEGDDRMSDALTKALAERDWLLADGATGTNLFNMGLMSGDAPEFWNETEQDKIRALYKGSVDAGSDLFLTNSFGANASRLKLHDAAHRAYELSKRAAELGREVADAAGRQIIVAGSVGPTGEIMGAAGNLSHERAVEMFEETARGLMDGGADVLWVETISAPEEFRAAAAAFDNIGAPWCGTMSFDTAGRTMMGVTSQDMVALVDSLPNPPIAFGANCGVGASDLMRTVLGFAATGTDRPIIAKGNAGIPKYVDGHIHYDGTPELMADYACLARDAGARIIGGCCGTMSVHLAAMRAALETRAPQPRPTLEVIAEKLGGFSSASDGTGEDEGAGRERRGRRRRG</sequence>
<feature type="binding site" evidence="7">
    <location>
        <position position="304"/>
    </location>
    <ligand>
        <name>Zn(2+)</name>
        <dbReference type="ChEBI" id="CHEBI:29105"/>
    </ligand>
</feature>
<evidence type="ECO:0000256" key="6">
    <source>
        <dbReference type="ARBA" id="ARBA00023285"/>
    </source>
</evidence>
<keyword evidence="5 7" id="KW-0479">Metal-binding</keyword>
<dbReference type="InterPro" id="IPR036589">
    <property type="entry name" value="HCY_dom_sf"/>
</dbReference>
<proteinExistence type="inferred from homology"/>
<feature type="binding site" evidence="7">
    <location>
        <position position="303"/>
    </location>
    <ligand>
        <name>Zn(2+)</name>
        <dbReference type="ChEBI" id="CHEBI:29105"/>
    </ligand>
</feature>
<dbReference type="AlphaFoldDB" id="A3K6H6"/>